<dbReference type="InterPro" id="IPR006171">
    <property type="entry name" value="TOPRIM_dom"/>
</dbReference>
<dbReference type="PANTHER" id="PTHR30313">
    <property type="entry name" value="DNA PRIMASE"/>
    <property type="match status" value="1"/>
</dbReference>
<dbReference type="InterPro" id="IPR036977">
    <property type="entry name" value="DNA_primase_Znf_CHC2"/>
</dbReference>
<accession>A0A448YXF9</accession>
<keyword evidence="5" id="KW-0235">DNA replication</keyword>
<feature type="region of interest" description="Disordered" evidence="10">
    <location>
        <begin position="938"/>
        <end position="974"/>
    </location>
</feature>
<keyword evidence="9" id="KW-0804">Transcription</keyword>
<evidence type="ECO:0000256" key="7">
    <source>
        <dbReference type="ARBA" id="ARBA00022771"/>
    </source>
</evidence>
<dbReference type="InterPro" id="IPR034151">
    <property type="entry name" value="TOPRIM_DnaG_bac"/>
</dbReference>
<evidence type="ECO:0000256" key="2">
    <source>
        <dbReference type="ARBA" id="ARBA00022515"/>
    </source>
</evidence>
<keyword evidence="4" id="KW-0548">Nucleotidyltransferase</keyword>
<evidence type="ECO:0000256" key="1">
    <source>
        <dbReference type="ARBA" id="ARBA00022478"/>
    </source>
</evidence>
<feature type="region of interest" description="Disordered" evidence="10">
    <location>
        <begin position="1381"/>
        <end position="1426"/>
    </location>
</feature>
<evidence type="ECO:0000256" key="4">
    <source>
        <dbReference type="ARBA" id="ARBA00022695"/>
    </source>
</evidence>
<evidence type="ECO:0000256" key="8">
    <source>
        <dbReference type="ARBA" id="ARBA00022833"/>
    </source>
</evidence>
<dbReference type="SMART" id="SM00493">
    <property type="entry name" value="TOPRIM"/>
    <property type="match status" value="1"/>
</dbReference>
<proteinExistence type="predicted"/>
<feature type="compositionally biased region" description="Basic and acidic residues" evidence="10">
    <location>
        <begin position="1383"/>
        <end position="1405"/>
    </location>
</feature>
<keyword evidence="3" id="KW-0808">Transferase</keyword>
<keyword evidence="2" id="KW-0639">Primosome</keyword>
<dbReference type="GO" id="GO:0003899">
    <property type="term" value="F:DNA-directed RNA polymerase activity"/>
    <property type="evidence" value="ECO:0007669"/>
    <property type="project" value="InterPro"/>
</dbReference>
<dbReference type="SUPFAM" id="SSF56731">
    <property type="entry name" value="DNA primase core"/>
    <property type="match status" value="2"/>
</dbReference>
<evidence type="ECO:0000256" key="10">
    <source>
        <dbReference type="SAM" id="MobiDB-lite"/>
    </source>
</evidence>
<name>A0A448YXF9_9STRA</name>
<keyword evidence="6" id="KW-0479">Metal-binding</keyword>
<dbReference type="GO" id="GO:0006269">
    <property type="term" value="P:DNA replication, synthesis of primer"/>
    <property type="evidence" value="ECO:0007669"/>
    <property type="project" value="UniProtKB-KW"/>
</dbReference>
<keyword evidence="13" id="KW-1185">Reference proteome</keyword>
<dbReference type="Gene3D" id="3.90.980.10">
    <property type="entry name" value="DNA primase, catalytic core, N-terminal domain"/>
    <property type="match status" value="1"/>
</dbReference>
<feature type="compositionally biased region" description="Basic and acidic residues" evidence="10">
    <location>
        <begin position="952"/>
        <end position="965"/>
    </location>
</feature>
<dbReference type="EMBL" id="CAACVS010000028">
    <property type="protein sequence ID" value="VEU34445.1"/>
    <property type="molecule type" value="Genomic_DNA"/>
</dbReference>
<dbReference type="Pfam" id="PF13155">
    <property type="entry name" value="Toprim_2"/>
    <property type="match status" value="1"/>
</dbReference>
<evidence type="ECO:0000256" key="3">
    <source>
        <dbReference type="ARBA" id="ARBA00022679"/>
    </source>
</evidence>
<dbReference type="GO" id="GO:0003677">
    <property type="term" value="F:DNA binding"/>
    <property type="evidence" value="ECO:0007669"/>
    <property type="project" value="InterPro"/>
</dbReference>
<dbReference type="PROSITE" id="PS50880">
    <property type="entry name" value="TOPRIM"/>
    <property type="match status" value="1"/>
</dbReference>
<keyword evidence="1" id="KW-0240">DNA-directed RNA polymerase</keyword>
<keyword evidence="7" id="KW-0863">Zinc-finger</keyword>
<feature type="compositionally biased region" description="Low complexity" evidence="10">
    <location>
        <begin position="715"/>
        <end position="725"/>
    </location>
</feature>
<dbReference type="GO" id="GO:0005737">
    <property type="term" value="C:cytoplasm"/>
    <property type="evidence" value="ECO:0007669"/>
    <property type="project" value="TreeGrafter"/>
</dbReference>
<protein>
    <recommendedName>
        <fullName evidence="11">Toprim domain-containing protein</fullName>
    </recommendedName>
</protein>
<dbReference type="InterPro" id="IPR013264">
    <property type="entry name" value="DNAG_N"/>
</dbReference>
<dbReference type="CDD" id="cd03364">
    <property type="entry name" value="TOPRIM_DnaG_primases"/>
    <property type="match status" value="1"/>
</dbReference>
<sequence length="1437" mass="160742">MVSGTATANATLMMKSNSSSSSHQNTTEHQNNDENKPSKPSGGPVRSSGIVVRKKFISPEELDQLLDRVDIVALIESYGLPRFQRTSSSNAKCLCPFHDDRNPSLQISGERGIYKCFSCGAGGSALKFVREYSERYPEDNGSPLSFIEAVQALQEFADATSITRGSPRRRDWQGFTGSTSIKRANSKKSSLIGTTSRERILHANLFAAAYFEENLFKLVSAGQARMHLRSRGVLPTTVKAFAIGFAPESYFSRGERRQQQRKESWGEGSLVNRLRDEGFTPQEILDAGLAILTKKGKEQQNKSSSQNFDVTKKNCDEDGNEVIQQQHQHQDFSTIMDRFRRRLVVPIFDAKGTHVLGFGGRTLEMSGEPSSNFKAAKYLNSPVSLVFQKKELLFGQHMVDFEVAIDASASSSESSVMKTGTTAQRRPRSLIIVEGYMDAIALWQAGVKETVASMGTALTQEQLLAAASVARQSGGRIVLCLDNDNAGVAAVVRLCIGSDPILLSVTEKSNVEFFVANLPESVKDPADFLEEHRGLEGLDEKFRVDVIDEAIEWSQWHMNSMVAAYNPSAGDGEDGSFGEIFDRLASFLSVFEDVDDRMKKAAFIAPKLADLVDRNQKNEKSDINRVEASSTTRLQLASNLVERASNVAHSRAMNAQMKYELSSGSTEKGPIISKSLEISQDIALADGMKNKVNVRNRSQTPRHFEPTDDDPSKWRQQQSPMQRQRAQINHRNAAKRLPRPMTNHIAGIGGNQFDEEWLGVTKDKHTNERIPLRYELTYIAGNQKYVGPESSVRFNKNNYHGTWTTPDATAAGYVATSSSKGLDFLEKGTSSLIESNKAVRSLFVEDFLLSILVRFAEARTSLNDSIRVTKASGFGGHIQWSAPEKEWLFKCLIEEIIDIPEGIVGIDDLPAMRSYLSKRPDAFPGAFSSIAKQDDHSYKVNDKMKSSSTETMRYETEKPIRKENGNDSENVTSHEGDMEFPFEQVTRPLDSPMITKIPKIPVIPAIGEEWSDSAQIEGYAAGDMPDFGDDAMYLNGFDDSFMDSIGPIKSLESELDGEALTEKISPDENATENTSTDDSALAIAIPTLEHAKGNSSIEGSENVLQKAALSDENRKSEIMDVNFVVAEEGTIVKEGTLDRLFMNRLETYDIFSKFYADEDTMTIGSNENKAKWASQDLYTILQFTSVLKRVEAGRKYMEENGLVHFNDTISEGSESSIISKNSTIPETVNRDLLEYCSSRAFDRGLRRDLQRLRTLTEKSNQATNRILAMMGADFTDRSAEIRGYSWLGNVLKFNEVKMVEWNDIIESKENFRPSHEGLEDLKDIIYSDWNELSDPDEMYEFDKSVDLNHRSHFTHLVIDRPDSESTKDFTERVEDEWDLQSWDQEHDKQQDIEGGDFERYDDKDNLLLSNDSTEVNGDGYKYHDHSYSEDFTAGNGY</sequence>
<dbReference type="Pfam" id="PF08275">
    <property type="entry name" value="DNAG_N"/>
    <property type="match status" value="1"/>
</dbReference>
<feature type="domain" description="Toprim" evidence="11">
    <location>
        <begin position="428"/>
        <end position="516"/>
    </location>
</feature>
<gene>
    <name evidence="12" type="ORF">PSNMU_V1.4_AUG-EV-PASAV3_0011550</name>
</gene>
<evidence type="ECO:0000313" key="13">
    <source>
        <dbReference type="Proteomes" id="UP000291116"/>
    </source>
</evidence>
<evidence type="ECO:0000313" key="12">
    <source>
        <dbReference type="EMBL" id="VEU34445.1"/>
    </source>
</evidence>
<evidence type="ECO:0000256" key="6">
    <source>
        <dbReference type="ARBA" id="ARBA00022723"/>
    </source>
</evidence>
<keyword evidence="8" id="KW-0862">Zinc</keyword>
<dbReference type="SUPFAM" id="SSF57783">
    <property type="entry name" value="Zinc beta-ribbon"/>
    <property type="match status" value="1"/>
</dbReference>
<dbReference type="GO" id="GO:0008270">
    <property type="term" value="F:zinc ion binding"/>
    <property type="evidence" value="ECO:0007669"/>
    <property type="project" value="UniProtKB-KW"/>
</dbReference>
<dbReference type="PANTHER" id="PTHR30313:SF2">
    <property type="entry name" value="DNA PRIMASE"/>
    <property type="match status" value="1"/>
</dbReference>
<feature type="compositionally biased region" description="Basic and acidic residues" evidence="10">
    <location>
        <begin position="702"/>
        <end position="713"/>
    </location>
</feature>
<dbReference type="InterPro" id="IPR002694">
    <property type="entry name" value="Znf_CHC2"/>
</dbReference>
<dbReference type="InterPro" id="IPR037068">
    <property type="entry name" value="DNA_primase_core_N_sf"/>
</dbReference>
<organism evidence="12 13">
    <name type="scientific">Pseudo-nitzschia multistriata</name>
    <dbReference type="NCBI Taxonomy" id="183589"/>
    <lineage>
        <taxon>Eukaryota</taxon>
        <taxon>Sar</taxon>
        <taxon>Stramenopiles</taxon>
        <taxon>Ochrophyta</taxon>
        <taxon>Bacillariophyta</taxon>
        <taxon>Bacillariophyceae</taxon>
        <taxon>Bacillariophycidae</taxon>
        <taxon>Bacillariales</taxon>
        <taxon>Bacillariaceae</taxon>
        <taxon>Pseudo-nitzschia</taxon>
    </lineage>
</organism>
<dbReference type="SMART" id="SM00400">
    <property type="entry name" value="ZnF_CHCC"/>
    <property type="match status" value="1"/>
</dbReference>
<dbReference type="Gene3D" id="3.90.580.10">
    <property type="entry name" value="Zinc finger, CHC2-type domain"/>
    <property type="match status" value="1"/>
</dbReference>
<feature type="region of interest" description="Disordered" evidence="10">
    <location>
        <begin position="14"/>
        <end position="47"/>
    </location>
</feature>
<dbReference type="Gene3D" id="3.40.1360.10">
    <property type="match status" value="1"/>
</dbReference>
<feature type="region of interest" description="Disordered" evidence="10">
    <location>
        <begin position="691"/>
        <end position="725"/>
    </location>
</feature>
<dbReference type="Proteomes" id="UP000291116">
    <property type="component" value="Unassembled WGS sequence"/>
</dbReference>
<dbReference type="InterPro" id="IPR050219">
    <property type="entry name" value="DnaG_primase"/>
</dbReference>
<dbReference type="GO" id="GO:0000428">
    <property type="term" value="C:DNA-directed RNA polymerase complex"/>
    <property type="evidence" value="ECO:0007669"/>
    <property type="project" value="UniProtKB-KW"/>
</dbReference>
<evidence type="ECO:0000259" key="11">
    <source>
        <dbReference type="PROSITE" id="PS50880"/>
    </source>
</evidence>
<evidence type="ECO:0000256" key="9">
    <source>
        <dbReference type="ARBA" id="ARBA00023163"/>
    </source>
</evidence>
<dbReference type="Pfam" id="PF01807">
    <property type="entry name" value="Zn_ribbon_DnaG"/>
    <property type="match status" value="1"/>
</dbReference>
<reference evidence="12 13" key="1">
    <citation type="submission" date="2019-01" db="EMBL/GenBank/DDBJ databases">
        <authorList>
            <person name="Ferrante I. M."/>
        </authorList>
    </citation>
    <scope>NUCLEOTIDE SEQUENCE [LARGE SCALE GENOMIC DNA]</scope>
    <source>
        <strain evidence="12 13">B856</strain>
    </source>
</reference>
<evidence type="ECO:0000256" key="5">
    <source>
        <dbReference type="ARBA" id="ARBA00022705"/>
    </source>
</evidence>
<dbReference type="OrthoDB" id="10047023at2759"/>